<feature type="transmembrane region" description="Helical" evidence="4">
    <location>
        <begin position="170"/>
        <end position="190"/>
    </location>
</feature>
<name>S5Y0B0_PARAH</name>
<dbReference type="KEGG" id="pami:JCM7686_pAMI4p282"/>
<feature type="transmembrane region" description="Helical" evidence="4">
    <location>
        <begin position="372"/>
        <end position="395"/>
    </location>
</feature>
<keyword evidence="7" id="KW-1185">Reference proteome</keyword>
<dbReference type="SUPFAM" id="SSF103473">
    <property type="entry name" value="MFS general substrate transporter"/>
    <property type="match status" value="1"/>
</dbReference>
<feature type="domain" description="Major facilitator superfamily (MFS) profile" evidence="5">
    <location>
        <begin position="15"/>
        <end position="396"/>
    </location>
</feature>
<feature type="transmembrane region" description="Helical" evidence="4">
    <location>
        <begin position="259"/>
        <end position="276"/>
    </location>
</feature>
<sequence length="400" mass="40685">MTSHTDSQDDPSRARVILLVLGILLIATTLRAPITGVAPVLGLIREGLGLGPGAAGTLTTLPLLAFALASPFAVLIGREYGLERSLFAAVVLVFLGILLRSLGPVWSLFLGTGIIGIGIALANVLLPSLLKRDFPDSIVALTSAYALAAGVAGASVSALAVPIATLPGGGWALALGAVAVLPLLSALVWLPQLAARTAPGPETATPPHGGKVWHSALAWQVTLFFGLNSLVFYVVMTWLPAILTDAGYSEAAAGSTHGLMQLATAVPGLFFGLLVRRLADQRGLAIALTGLMAVSLLGLVVMPGAAVLWSVVFGVAVGAVFILGLTFISLRSANMHQAAALSGMVQCAGYLIAAAAPPSIGALHDRLGGWSLPLLLCVAICLIMAVLGGFAGRAVQISAE</sequence>
<gene>
    <name evidence="6" type="ORF">JCM7686_pAMI4p282</name>
</gene>
<dbReference type="InterPro" id="IPR020846">
    <property type="entry name" value="MFS_dom"/>
</dbReference>
<feature type="transmembrane region" description="Helical" evidence="4">
    <location>
        <begin position="138"/>
        <end position="164"/>
    </location>
</feature>
<dbReference type="InterPro" id="IPR052524">
    <property type="entry name" value="MFS_Cyanate_Porter"/>
</dbReference>
<feature type="transmembrane region" description="Helical" evidence="4">
    <location>
        <begin position="340"/>
        <end position="360"/>
    </location>
</feature>
<protein>
    <submittedName>
        <fullName evidence="6">Cyanate transport protein</fullName>
    </submittedName>
</protein>
<feature type="transmembrane region" description="Helical" evidence="4">
    <location>
        <begin position="307"/>
        <end position="328"/>
    </location>
</feature>
<dbReference type="PROSITE" id="PS50850">
    <property type="entry name" value="MFS"/>
    <property type="match status" value="1"/>
</dbReference>
<reference evidence="6 7" key="1">
    <citation type="journal article" date="2014" name="BMC Genomics">
        <title>Architecture and functions of a multipartite genome of the methylotrophic bacterium Paracoccus aminophilus JCM 7686, containing primary and secondary chromids.</title>
        <authorList>
            <person name="Dziewit L."/>
            <person name="Czarnecki J."/>
            <person name="Wibberg D."/>
            <person name="Radlinska M."/>
            <person name="Mrozek P."/>
            <person name="Szymczak M."/>
            <person name="Schluter A."/>
            <person name="Puhler A."/>
            <person name="Bartosik D."/>
        </authorList>
    </citation>
    <scope>NUCLEOTIDE SEQUENCE [LARGE SCALE GENOMIC DNA]</scope>
    <source>
        <strain evidence="6">JCM 7686</strain>
        <plasmid evidence="7">Plasmid pAMI4</plasmid>
    </source>
</reference>
<keyword evidence="1 4" id="KW-0812">Transmembrane</keyword>
<feature type="transmembrane region" description="Helical" evidence="4">
    <location>
        <begin position="283"/>
        <end position="301"/>
    </location>
</feature>
<dbReference type="OrthoDB" id="5317164at2"/>
<dbReference type="GO" id="GO:0022857">
    <property type="term" value="F:transmembrane transporter activity"/>
    <property type="evidence" value="ECO:0007669"/>
    <property type="project" value="InterPro"/>
</dbReference>
<dbReference type="Pfam" id="PF07690">
    <property type="entry name" value="MFS_1"/>
    <property type="match status" value="1"/>
</dbReference>
<dbReference type="HOGENOM" id="CLU_038046_1_0_5"/>
<dbReference type="InterPro" id="IPR036259">
    <property type="entry name" value="MFS_trans_sf"/>
</dbReference>
<dbReference type="RefSeq" id="WP_020952456.1">
    <property type="nucleotide sequence ID" value="NC_022049.1"/>
</dbReference>
<accession>S5Y0B0</accession>
<organism evidence="6 7">
    <name type="scientific">Paracoccus aminophilus JCM 7686</name>
    <dbReference type="NCBI Taxonomy" id="1367847"/>
    <lineage>
        <taxon>Bacteria</taxon>
        <taxon>Pseudomonadati</taxon>
        <taxon>Pseudomonadota</taxon>
        <taxon>Alphaproteobacteria</taxon>
        <taxon>Rhodobacterales</taxon>
        <taxon>Paracoccaceae</taxon>
        <taxon>Paracoccus</taxon>
    </lineage>
</organism>
<dbReference type="eggNOG" id="COG2807">
    <property type="taxonomic scope" value="Bacteria"/>
</dbReference>
<evidence type="ECO:0000256" key="4">
    <source>
        <dbReference type="SAM" id="Phobius"/>
    </source>
</evidence>
<keyword evidence="2 4" id="KW-1133">Transmembrane helix</keyword>
<feature type="transmembrane region" description="Helical" evidence="4">
    <location>
        <begin position="86"/>
        <end position="102"/>
    </location>
</feature>
<proteinExistence type="predicted"/>
<dbReference type="EMBL" id="CP006652">
    <property type="protein sequence ID" value="AGT10972.1"/>
    <property type="molecule type" value="Genomic_DNA"/>
</dbReference>
<feature type="transmembrane region" description="Helical" evidence="4">
    <location>
        <begin position="54"/>
        <end position="74"/>
    </location>
</feature>
<feature type="transmembrane region" description="Helical" evidence="4">
    <location>
        <begin position="16"/>
        <end position="34"/>
    </location>
</feature>
<dbReference type="Gene3D" id="1.20.1250.20">
    <property type="entry name" value="MFS general substrate transporter like domains"/>
    <property type="match status" value="1"/>
</dbReference>
<evidence type="ECO:0000313" key="6">
    <source>
        <dbReference type="EMBL" id="AGT10972.1"/>
    </source>
</evidence>
<keyword evidence="6" id="KW-0614">Plasmid</keyword>
<geneLocation type="plasmid" evidence="6 7">
    <name>pAMI4</name>
</geneLocation>
<feature type="transmembrane region" description="Helical" evidence="4">
    <location>
        <begin position="108"/>
        <end position="126"/>
    </location>
</feature>
<dbReference type="Proteomes" id="UP000015480">
    <property type="component" value="Plasmid pAMI4"/>
</dbReference>
<evidence type="ECO:0000256" key="2">
    <source>
        <dbReference type="ARBA" id="ARBA00022989"/>
    </source>
</evidence>
<feature type="transmembrane region" description="Helical" evidence="4">
    <location>
        <begin position="217"/>
        <end position="239"/>
    </location>
</feature>
<evidence type="ECO:0000256" key="3">
    <source>
        <dbReference type="ARBA" id="ARBA00023136"/>
    </source>
</evidence>
<evidence type="ECO:0000256" key="1">
    <source>
        <dbReference type="ARBA" id="ARBA00022692"/>
    </source>
</evidence>
<evidence type="ECO:0000259" key="5">
    <source>
        <dbReference type="PROSITE" id="PS50850"/>
    </source>
</evidence>
<keyword evidence="3 4" id="KW-0472">Membrane</keyword>
<dbReference type="AlphaFoldDB" id="S5Y0B0"/>
<dbReference type="PATRIC" id="fig|1367847.3.peg.3927"/>
<dbReference type="PANTHER" id="PTHR23523">
    <property type="match status" value="1"/>
</dbReference>
<dbReference type="PANTHER" id="PTHR23523:SF2">
    <property type="entry name" value="2-NITROIMIDAZOLE TRANSPORTER"/>
    <property type="match status" value="1"/>
</dbReference>
<dbReference type="InterPro" id="IPR011701">
    <property type="entry name" value="MFS"/>
</dbReference>
<evidence type="ECO:0000313" key="7">
    <source>
        <dbReference type="Proteomes" id="UP000015480"/>
    </source>
</evidence>